<feature type="transmembrane region" description="Helical" evidence="11">
    <location>
        <begin position="193"/>
        <end position="215"/>
    </location>
</feature>
<evidence type="ECO:0000256" key="1">
    <source>
        <dbReference type="ARBA" id="ARBA00004141"/>
    </source>
</evidence>
<evidence type="ECO:0000256" key="9">
    <source>
        <dbReference type="ARBA" id="ARBA00023136"/>
    </source>
</evidence>
<evidence type="ECO:0000256" key="12">
    <source>
        <dbReference type="RuleBase" id="RU000483"/>
    </source>
</evidence>
<dbReference type="EMBL" id="QZEY01000015">
    <property type="protein sequence ID" value="RJL24504.1"/>
    <property type="molecule type" value="Genomic_DNA"/>
</dbReference>
<dbReference type="GO" id="GO:0045259">
    <property type="term" value="C:proton-transporting ATP synthase complex"/>
    <property type="evidence" value="ECO:0007669"/>
    <property type="project" value="UniProtKB-KW"/>
</dbReference>
<keyword evidence="7 11" id="KW-1133">Transmembrane helix</keyword>
<keyword evidence="11" id="KW-1003">Cell membrane</keyword>
<dbReference type="SUPFAM" id="SSF81336">
    <property type="entry name" value="F1F0 ATP synthase subunit A"/>
    <property type="match status" value="1"/>
</dbReference>
<evidence type="ECO:0000256" key="4">
    <source>
        <dbReference type="ARBA" id="ARBA00022547"/>
    </source>
</evidence>
<keyword evidence="6 11" id="KW-0375">Hydrogen ion transport</keyword>
<reference evidence="13 14" key="1">
    <citation type="submission" date="2018-09" db="EMBL/GenBank/DDBJ databases">
        <title>YIM 75507 draft genome.</title>
        <authorList>
            <person name="Tang S."/>
            <person name="Feng Y."/>
        </authorList>
    </citation>
    <scope>NUCLEOTIDE SEQUENCE [LARGE SCALE GENOMIC DNA]</scope>
    <source>
        <strain evidence="13 14">YIM 75507</strain>
    </source>
</reference>
<dbReference type="RefSeq" id="WP_119929881.1">
    <property type="nucleotide sequence ID" value="NZ_QZEY01000015.1"/>
</dbReference>
<dbReference type="CDD" id="cd00310">
    <property type="entry name" value="ATP-synt_Fo_a_6"/>
    <property type="match status" value="1"/>
</dbReference>
<keyword evidence="8 11" id="KW-0406">Ion transport</keyword>
<comment type="caution">
    <text evidence="13">The sequence shown here is derived from an EMBL/GenBank/DDBJ whole genome shotgun (WGS) entry which is preliminary data.</text>
</comment>
<name>A0A3A4AD25_9ACTN</name>
<dbReference type="GO" id="GO:0046933">
    <property type="term" value="F:proton-transporting ATP synthase activity, rotational mechanism"/>
    <property type="evidence" value="ECO:0007669"/>
    <property type="project" value="UniProtKB-UniRule"/>
</dbReference>
<dbReference type="PANTHER" id="PTHR11410:SF0">
    <property type="entry name" value="ATP SYNTHASE SUBUNIT A"/>
    <property type="match status" value="1"/>
</dbReference>
<dbReference type="InterPro" id="IPR023011">
    <property type="entry name" value="ATP_synth_F0_asu_AS"/>
</dbReference>
<evidence type="ECO:0000256" key="10">
    <source>
        <dbReference type="ARBA" id="ARBA00023310"/>
    </source>
</evidence>
<feature type="transmembrane region" description="Helical" evidence="11">
    <location>
        <begin position="38"/>
        <end position="61"/>
    </location>
</feature>
<dbReference type="AlphaFoldDB" id="A0A3A4AD25"/>
<evidence type="ECO:0000256" key="8">
    <source>
        <dbReference type="ARBA" id="ARBA00023065"/>
    </source>
</evidence>
<evidence type="ECO:0000256" key="6">
    <source>
        <dbReference type="ARBA" id="ARBA00022781"/>
    </source>
</evidence>
<dbReference type="Proteomes" id="UP000265768">
    <property type="component" value="Unassembled WGS sequence"/>
</dbReference>
<protein>
    <recommendedName>
        <fullName evidence="11 12">ATP synthase subunit a</fullName>
    </recommendedName>
    <alternativeName>
        <fullName evidence="11">ATP synthase F0 sector subunit a</fullName>
    </alternativeName>
    <alternativeName>
        <fullName evidence="11">F-ATPase subunit 6</fullName>
    </alternativeName>
</protein>
<keyword evidence="9 11" id="KW-0472">Membrane</keyword>
<evidence type="ECO:0000256" key="11">
    <source>
        <dbReference type="HAMAP-Rule" id="MF_01393"/>
    </source>
</evidence>
<dbReference type="PROSITE" id="PS00449">
    <property type="entry name" value="ATPASE_A"/>
    <property type="match status" value="1"/>
</dbReference>
<keyword evidence="14" id="KW-1185">Reference proteome</keyword>
<comment type="subcellular location">
    <subcellularLocation>
        <location evidence="11 12">Cell membrane</location>
        <topology evidence="11 12">Multi-pass membrane protein</topology>
    </subcellularLocation>
    <subcellularLocation>
        <location evidence="1">Membrane</location>
        <topology evidence="1">Multi-pass membrane protein</topology>
    </subcellularLocation>
</comment>
<sequence length="268" mass="29446">MSALTVLATSPGGGEFHAPGLELFQWDSFAGEGGPTWFAKPALLASLGVLILIVVAFASFAKPKMVPRGVQGIGELGYLFVRDQIARPFLGKDADRFMPFLFSLFFFVWIMNLFGVIPVAQLPVTSRMAFPAVLALMVYVMFLYYGIKTQGFGGFLKNMTVPPGLPKWVYIMATPIEFLSTFILRPFTHAVRLMGNMLAGHILLALFSVVAYHFLVEQLTPLGAPVGVLGVVMTIVFTAFEMFIQFLQAYVFAFLASMFLGEALHPAH</sequence>
<keyword evidence="13" id="KW-0378">Hydrolase</keyword>
<dbReference type="InterPro" id="IPR045083">
    <property type="entry name" value="ATP_synth_F0_asu_bact/mt"/>
</dbReference>
<dbReference type="OrthoDB" id="9809130at2"/>
<gene>
    <name evidence="11 13" type="primary">atpB</name>
    <name evidence="13" type="ORF">D5H75_29760</name>
</gene>
<comment type="function">
    <text evidence="11 12">Key component of the proton channel; it plays a direct role in the translocation of protons across the membrane.</text>
</comment>
<keyword evidence="4 11" id="KW-0138">CF(0)</keyword>
<evidence type="ECO:0000256" key="2">
    <source>
        <dbReference type="ARBA" id="ARBA00006810"/>
    </source>
</evidence>
<comment type="similarity">
    <text evidence="2 11 12">Belongs to the ATPase A chain family.</text>
</comment>
<evidence type="ECO:0000313" key="13">
    <source>
        <dbReference type="EMBL" id="RJL24504.1"/>
    </source>
</evidence>
<accession>A0A3A4AD25</accession>
<evidence type="ECO:0000313" key="14">
    <source>
        <dbReference type="Proteomes" id="UP000265768"/>
    </source>
</evidence>
<dbReference type="InterPro" id="IPR035908">
    <property type="entry name" value="F0_ATP_A_sf"/>
</dbReference>
<dbReference type="Pfam" id="PF00119">
    <property type="entry name" value="ATP-synt_A"/>
    <property type="match status" value="1"/>
</dbReference>
<feature type="transmembrane region" description="Helical" evidence="11">
    <location>
        <begin position="168"/>
        <end position="187"/>
    </location>
</feature>
<organism evidence="13 14">
    <name type="scientific">Bailinhaonella thermotolerans</name>
    <dbReference type="NCBI Taxonomy" id="1070861"/>
    <lineage>
        <taxon>Bacteria</taxon>
        <taxon>Bacillati</taxon>
        <taxon>Actinomycetota</taxon>
        <taxon>Actinomycetes</taxon>
        <taxon>Streptosporangiales</taxon>
        <taxon>Streptosporangiaceae</taxon>
        <taxon>Bailinhaonella</taxon>
    </lineage>
</organism>
<feature type="transmembrane region" description="Helical" evidence="11">
    <location>
        <begin position="222"/>
        <end position="240"/>
    </location>
</feature>
<dbReference type="PRINTS" id="PR00123">
    <property type="entry name" value="ATPASEA"/>
</dbReference>
<evidence type="ECO:0000256" key="7">
    <source>
        <dbReference type="ARBA" id="ARBA00022989"/>
    </source>
</evidence>
<dbReference type="NCBIfam" id="TIGR01131">
    <property type="entry name" value="ATP_synt_6_or_A"/>
    <property type="match status" value="1"/>
</dbReference>
<dbReference type="Gene3D" id="1.20.120.220">
    <property type="entry name" value="ATP synthase, F0 complex, subunit A"/>
    <property type="match status" value="1"/>
</dbReference>
<keyword evidence="10 11" id="KW-0066">ATP synthesis</keyword>
<evidence type="ECO:0000256" key="3">
    <source>
        <dbReference type="ARBA" id="ARBA00022448"/>
    </source>
</evidence>
<feature type="transmembrane region" description="Helical" evidence="11">
    <location>
        <begin position="97"/>
        <end position="117"/>
    </location>
</feature>
<keyword evidence="5 11" id="KW-0812">Transmembrane</keyword>
<dbReference type="GO" id="GO:0016787">
    <property type="term" value="F:hydrolase activity"/>
    <property type="evidence" value="ECO:0007669"/>
    <property type="project" value="UniProtKB-KW"/>
</dbReference>
<dbReference type="InterPro" id="IPR000568">
    <property type="entry name" value="ATP_synth_F0_asu"/>
</dbReference>
<dbReference type="PANTHER" id="PTHR11410">
    <property type="entry name" value="ATP SYNTHASE SUBUNIT A"/>
    <property type="match status" value="1"/>
</dbReference>
<dbReference type="GO" id="GO:0005886">
    <property type="term" value="C:plasma membrane"/>
    <property type="evidence" value="ECO:0007669"/>
    <property type="project" value="UniProtKB-SubCell"/>
</dbReference>
<keyword evidence="3 11" id="KW-0813">Transport</keyword>
<proteinExistence type="inferred from homology"/>
<dbReference type="HAMAP" id="MF_01393">
    <property type="entry name" value="ATP_synth_a_bact"/>
    <property type="match status" value="1"/>
</dbReference>
<evidence type="ECO:0000256" key="5">
    <source>
        <dbReference type="ARBA" id="ARBA00022692"/>
    </source>
</evidence>
<feature type="transmembrane region" description="Helical" evidence="11">
    <location>
        <begin position="129"/>
        <end position="147"/>
    </location>
</feature>